<dbReference type="Pfam" id="PF26604">
    <property type="entry name" value="CBU_0592"/>
    <property type="match status" value="1"/>
</dbReference>
<gene>
    <name evidence="3" type="ORF">M1843_10930</name>
</gene>
<evidence type="ECO:0000259" key="2">
    <source>
        <dbReference type="Pfam" id="PF26604"/>
    </source>
</evidence>
<accession>A0ABT0J423</accession>
<dbReference type="EMBL" id="JALQCY010000003">
    <property type="protein sequence ID" value="MCK9794257.1"/>
    <property type="molecule type" value="Genomic_DNA"/>
</dbReference>
<keyword evidence="1" id="KW-1133">Transmembrane helix</keyword>
<comment type="caution">
    <text evidence="3">The sequence shown here is derived from an EMBL/GenBank/DDBJ whole genome shotgun (WGS) entry which is preliminary data.</text>
</comment>
<reference evidence="3 4" key="1">
    <citation type="submission" date="2022-02" db="EMBL/GenBank/DDBJ databases">
        <title>The car tank lid bacteriome: a reservoir of bacteria with potential in bioremediation of fuel.</title>
        <authorList>
            <person name="Vidal-Verdu A."/>
            <person name="Gomez-Martinez D."/>
            <person name="Latorre-Perez A."/>
            <person name="Pereto J."/>
            <person name="Porcar M."/>
        </authorList>
    </citation>
    <scope>NUCLEOTIDE SEQUENCE [LARGE SCALE GENOMIC DNA]</scope>
    <source>
        <strain evidence="3 4">4D.3</strain>
    </source>
</reference>
<dbReference type="InterPro" id="IPR058058">
    <property type="entry name" value="CBU_0592-like"/>
</dbReference>
<evidence type="ECO:0000313" key="4">
    <source>
        <dbReference type="Proteomes" id="UP001651050"/>
    </source>
</evidence>
<feature type="domain" description="CBU-0592-like" evidence="2">
    <location>
        <begin position="10"/>
        <end position="80"/>
    </location>
</feature>
<evidence type="ECO:0000313" key="3">
    <source>
        <dbReference type="EMBL" id="MCK9794257.1"/>
    </source>
</evidence>
<keyword evidence="1" id="KW-0812">Transmembrane</keyword>
<evidence type="ECO:0000256" key="1">
    <source>
        <dbReference type="SAM" id="Phobius"/>
    </source>
</evidence>
<name>A0ABT0J423_9MICO</name>
<keyword evidence="1" id="KW-0472">Membrane</keyword>
<feature type="transmembrane region" description="Helical" evidence="1">
    <location>
        <begin position="6"/>
        <end position="27"/>
    </location>
</feature>
<keyword evidence="4" id="KW-1185">Reference proteome</keyword>
<proteinExistence type="predicted"/>
<dbReference type="RefSeq" id="WP_416344103.1">
    <property type="nucleotide sequence ID" value="NZ_JALQCY010000003.1"/>
</dbReference>
<dbReference type="Proteomes" id="UP001651050">
    <property type="component" value="Unassembled WGS sequence"/>
</dbReference>
<protein>
    <recommendedName>
        <fullName evidence="2">CBU-0592-like domain-containing protein</fullName>
    </recommendedName>
</protein>
<organism evidence="3 4">
    <name type="scientific">Isoptericola peretonis</name>
    <dbReference type="NCBI Taxonomy" id="2918523"/>
    <lineage>
        <taxon>Bacteria</taxon>
        <taxon>Bacillati</taxon>
        <taxon>Actinomycetota</taxon>
        <taxon>Actinomycetes</taxon>
        <taxon>Micrococcales</taxon>
        <taxon>Promicromonosporaceae</taxon>
        <taxon>Isoptericola</taxon>
    </lineage>
</organism>
<sequence length="106" mass="10787">MTISLLTVITALGWAGALAGLIAYGMVSKGRWTANSFSFQVTNMAGAVVMTVVAGVNGVWPSAAANVAWIVIGAQTLLTVGKARAAARREAEAARVESPAQVDLAA</sequence>
<dbReference type="NCBIfam" id="NF047864">
    <property type="entry name" value="CBU_0592_membra"/>
    <property type="match status" value="1"/>
</dbReference>